<protein>
    <submittedName>
        <fullName evidence="2">Uncharacterized protein</fullName>
    </submittedName>
</protein>
<comment type="caution">
    <text evidence="2">The sequence shown here is derived from an EMBL/GenBank/DDBJ whole genome shotgun (WGS) entry which is preliminary data.</text>
</comment>
<accession>A0A848HSE4</accession>
<evidence type="ECO:0000313" key="3">
    <source>
        <dbReference type="Proteomes" id="UP000583752"/>
    </source>
</evidence>
<proteinExistence type="predicted"/>
<evidence type="ECO:0000256" key="1">
    <source>
        <dbReference type="SAM" id="Phobius"/>
    </source>
</evidence>
<keyword evidence="1" id="KW-0472">Membrane</keyword>
<organism evidence="2 3">
    <name type="scientific">Massilia polaris</name>
    <dbReference type="NCBI Taxonomy" id="2728846"/>
    <lineage>
        <taxon>Bacteria</taxon>
        <taxon>Pseudomonadati</taxon>
        <taxon>Pseudomonadota</taxon>
        <taxon>Betaproteobacteria</taxon>
        <taxon>Burkholderiales</taxon>
        <taxon>Oxalobacteraceae</taxon>
        <taxon>Telluria group</taxon>
        <taxon>Massilia</taxon>
    </lineage>
</organism>
<gene>
    <name evidence="2" type="ORF">HHL21_16570</name>
</gene>
<keyword evidence="1" id="KW-1133">Transmembrane helix</keyword>
<dbReference type="Proteomes" id="UP000583752">
    <property type="component" value="Unassembled WGS sequence"/>
</dbReference>
<dbReference type="EMBL" id="JABBGG010000009">
    <property type="protein sequence ID" value="NML62661.1"/>
    <property type="molecule type" value="Genomic_DNA"/>
</dbReference>
<dbReference type="RefSeq" id="WP_169467838.1">
    <property type="nucleotide sequence ID" value="NZ_JABBGG010000009.1"/>
</dbReference>
<reference evidence="2 3" key="1">
    <citation type="submission" date="2020-04" db="EMBL/GenBank/DDBJ databases">
        <title>Massilia sp. RP-1-19 isolated from soil.</title>
        <authorList>
            <person name="Dahal R.H."/>
        </authorList>
    </citation>
    <scope>NUCLEOTIDE SEQUENCE [LARGE SCALE GENOMIC DNA]</scope>
    <source>
        <strain evidence="2 3">RP-1-19</strain>
    </source>
</reference>
<dbReference type="AlphaFoldDB" id="A0A848HSE4"/>
<evidence type="ECO:0000313" key="2">
    <source>
        <dbReference type="EMBL" id="NML62661.1"/>
    </source>
</evidence>
<keyword evidence="3" id="KW-1185">Reference proteome</keyword>
<sequence length="93" mass="9942">MKNASFDAFAALLADMGNAFIRAGRYVARAMASMSWPALLVSCVALALAITIIPLALFLFVIFMTARMVVIACASRKRRGPATPYRTVGDAGE</sequence>
<feature type="transmembrane region" description="Helical" evidence="1">
    <location>
        <begin position="39"/>
        <end position="70"/>
    </location>
</feature>
<name>A0A848HSE4_9BURK</name>
<keyword evidence="1" id="KW-0812">Transmembrane</keyword>